<evidence type="ECO:0000259" key="2">
    <source>
        <dbReference type="Pfam" id="PF01872"/>
    </source>
</evidence>
<comment type="caution">
    <text evidence="3">The sequence shown here is derived from an EMBL/GenBank/DDBJ whole genome shotgun (WGS) entry which is preliminary data.</text>
</comment>
<organism evidence="3 4">
    <name type="scientific">Microbacterium murale</name>
    <dbReference type="NCBI Taxonomy" id="1081040"/>
    <lineage>
        <taxon>Bacteria</taxon>
        <taxon>Bacillati</taxon>
        <taxon>Actinomycetota</taxon>
        <taxon>Actinomycetes</taxon>
        <taxon>Micrococcales</taxon>
        <taxon>Microbacteriaceae</taxon>
        <taxon>Microbacterium</taxon>
    </lineage>
</organism>
<gene>
    <name evidence="3" type="ORF">QFZ46_001572</name>
</gene>
<reference evidence="3 4" key="1">
    <citation type="submission" date="2023-07" db="EMBL/GenBank/DDBJ databases">
        <title>Comparative genomics of wheat-associated soil bacteria to identify genetic determinants of phenazine resistance.</title>
        <authorList>
            <person name="Mouncey N."/>
        </authorList>
    </citation>
    <scope>NUCLEOTIDE SEQUENCE [LARGE SCALE GENOMIC DNA]</scope>
    <source>
        <strain evidence="3 4">W2I7</strain>
    </source>
</reference>
<dbReference type="EMBL" id="JAUSXK010000001">
    <property type="protein sequence ID" value="MDQ0643412.1"/>
    <property type="molecule type" value="Genomic_DNA"/>
</dbReference>
<dbReference type="Gene3D" id="3.40.430.10">
    <property type="entry name" value="Dihydrofolate Reductase, subunit A"/>
    <property type="match status" value="1"/>
</dbReference>
<dbReference type="RefSeq" id="WP_307360147.1">
    <property type="nucleotide sequence ID" value="NZ_JAUSXK010000001.1"/>
</dbReference>
<dbReference type="SUPFAM" id="SSF53597">
    <property type="entry name" value="Dihydrofolate reductase-like"/>
    <property type="match status" value="1"/>
</dbReference>
<feature type="domain" description="Bacterial bifunctional deaminase-reductase C-terminal" evidence="2">
    <location>
        <begin position="6"/>
        <end position="176"/>
    </location>
</feature>
<name>A0ABU0P7U7_9MICO</name>
<protein>
    <submittedName>
        <fullName evidence="3">Dihydrofolate reductase</fullName>
    </submittedName>
</protein>
<proteinExistence type="predicted"/>
<sequence length="184" mass="19920">MSDHALDGAIDSPGSTAEGHQGGGWVFDTEFVPDAYSLKAEELEETTALLFGRNSYEAFSTFWPTSPDHAAYRDLPKYVASTTLADDALVDGWGTTKVLRTTEDVADLKQTDGGAIFIHGSADLALHLGEAGLIDRYNLLMFPYLLPGGKTIFSASGADRRGLRLRDSAVYANGVVKLVYDVRR</sequence>
<feature type="region of interest" description="Disordered" evidence="1">
    <location>
        <begin position="1"/>
        <end position="23"/>
    </location>
</feature>
<dbReference type="Pfam" id="PF01872">
    <property type="entry name" value="RibD_C"/>
    <property type="match status" value="1"/>
</dbReference>
<dbReference type="Proteomes" id="UP001239085">
    <property type="component" value="Unassembled WGS sequence"/>
</dbReference>
<keyword evidence="4" id="KW-1185">Reference proteome</keyword>
<dbReference type="InterPro" id="IPR024072">
    <property type="entry name" value="DHFR-like_dom_sf"/>
</dbReference>
<dbReference type="InterPro" id="IPR002734">
    <property type="entry name" value="RibDG_C"/>
</dbReference>
<evidence type="ECO:0000313" key="4">
    <source>
        <dbReference type="Proteomes" id="UP001239085"/>
    </source>
</evidence>
<evidence type="ECO:0000313" key="3">
    <source>
        <dbReference type="EMBL" id="MDQ0643412.1"/>
    </source>
</evidence>
<evidence type="ECO:0000256" key="1">
    <source>
        <dbReference type="SAM" id="MobiDB-lite"/>
    </source>
</evidence>
<accession>A0ABU0P7U7</accession>